<evidence type="ECO:0000256" key="8">
    <source>
        <dbReference type="ARBA" id="ARBA00023136"/>
    </source>
</evidence>
<feature type="transmembrane region" description="Helical" evidence="11">
    <location>
        <begin position="212"/>
        <end position="229"/>
    </location>
</feature>
<keyword evidence="7" id="KW-0175">Coiled coil</keyword>
<dbReference type="PANTHER" id="PTHR12825">
    <property type="entry name" value="BNIP1-RELATED"/>
    <property type="match status" value="1"/>
</dbReference>
<feature type="domain" description="Sec20 C-terminal" evidence="12">
    <location>
        <begin position="143"/>
        <end position="233"/>
    </location>
</feature>
<dbReference type="InterPro" id="IPR056173">
    <property type="entry name" value="Sec20_C"/>
</dbReference>
<evidence type="ECO:0000256" key="5">
    <source>
        <dbReference type="ARBA" id="ARBA00022892"/>
    </source>
</evidence>
<evidence type="ECO:0000256" key="1">
    <source>
        <dbReference type="ARBA" id="ARBA00004163"/>
    </source>
</evidence>
<keyword evidence="5" id="KW-0931">ER-Golgi transport</keyword>
<evidence type="ECO:0000256" key="2">
    <source>
        <dbReference type="ARBA" id="ARBA00022448"/>
    </source>
</evidence>
<evidence type="ECO:0000256" key="4">
    <source>
        <dbReference type="ARBA" id="ARBA00022824"/>
    </source>
</evidence>
<dbReference type="InterPro" id="IPR005606">
    <property type="entry name" value="Sec20"/>
</dbReference>
<protein>
    <submittedName>
        <fullName evidence="14">Vesicle transport protein SEC20</fullName>
    </submittedName>
</protein>
<keyword evidence="3 11" id="KW-0812">Transmembrane</keyword>
<keyword evidence="6 11" id="KW-1133">Transmembrane helix</keyword>
<evidence type="ECO:0000313" key="13">
    <source>
        <dbReference type="Proteomes" id="UP000887566"/>
    </source>
</evidence>
<evidence type="ECO:0000256" key="6">
    <source>
        <dbReference type="ARBA" id="ARBA00022989"/>
    </source>
</evidence>
<keyword evidence="13" id="KW-1185">Reference proteome</keyword>
<accession>A0A914W437</accession>
<dbReference type="WBParaSite" id="PSAMB.scaffold319size56836.g4711.t1">
    <property type="protein sequence ID" value="PSAMB.scaffold319size56836.g4711.t1"/>
    <property type="gene ID" value="PSAMB.scaffold319size56836.g4711"/>
</dbReference>
<dbReference type="GO" id="GO:0005484">
    <property type="term" value="F:SNAP receptor activity"/>
    <property type="evidence" value="ECO:0007669"/>
    <property type="project" value="InterPro"/>
</dbReference>
<evidence type="ECO:0000313" key="14">
    <source>
        <dbReference type="WBParaSite" id="PSAMB.scaffold319size56836.g4711.t1"/>
    </source>
</evidence>
<evidence type="ECO:0000259" key="12">
    <source>
        <dbReference type="Pfam" id="PF03908"/>
    </source>
</evidence>
<dbReference type="AlphaFoldDB" id="A0A914W437"/>
<evidence type="ECO:0000256" key="10">
    <source>
        <dbReference type="SAM" id="MobiDB-lite"/>
    </source>
</evidence>
<dbReference type="GO" id="GO:0006890">
    <property type="term" value="P:retrograde vesicle-mediated transport, Golgi to endoplasmic reticulum"/>
    <property type="evidence" value="ECO:0007669"/>
    <property type="project" value="InterPro"/>
</dbReference>
<comment type="similarity">
    <text evidence="9">Belongs to the SEC20 family.</text>
</comment>
<sequence>MAKSADQKQLLELQLCQQEIVKIDVDIKNRVAALRSARQSSQRELSVLGKEIKDRLKLLESKVDNLEEIAGKIKKPADRSELMAQIVQHRAELDRNGQNLRAATLQAMQMIERESRDALFRSANVDEASTRLRQTQSSNMRHQASKTTDSLSQLVTKMSDQVKMSEDTTTSLVNSSSVLRETEKEFGTMGATIQSGGKLLSKYARRELTDKILIALALCLFFGVVYYILRKRVFRFVF</sequence>
<evidence type="ECO:0000256" key="7">
    <source>
        <dbReference type="ARBA" id="ARBA00023054"/>
    </source>
</evidence>
<comment type="subcellular location">
    <subcellularLocation>
        <location evidence="1">Endoplasmic reticulum membrane</location>
        <topology evidence="1">Single-pass type IV membrane protein</topology>
    </subcellularLocation>
</comment>
<proteinExistence type="inferred from homology"/>
<evidence type="ECO:0000256" key="3">
    <source>
        <dbReference type="ARBA" id="ARBA00022692"/>
    </source>
</evidence>
<evidence type="ECO:0000256" key="9">
    <source>
        <dbReference type="ARBA" id="ARBA00037934"/>
    </source>
</evidence>
<dbReference type="PANTHER" id="PTHR12825:SF0">
    <property type="entry name" value="VESICLE TRANSPORT PROTEIN SEC20"/>
    <property type="match status" value="1"/>
</dbReference>
<feature type="region of interest" description="Disordered" evidence="10">
    <location>
        <begin position="131"/>
        <end position="150"/>
    </location>
</feature>
<dbReference type="GO" id="GO:0031201">
    <property type="term" value="C:SNARE complex"/>
    <property type="evidence" value="ECO:0007669"/>
    <property type="project" value="TreeGrafter"/>
</dbReference>
<organism evidence="13 14">
    <name type="scientific">Plectus sambesii</name>
    <dbReference type="NCBI Taxonomy" id="2011161"/>
    <lineage>
        <taxon>Eukaryota</taxon>
        <taxon>Metazoa</taxon>
        <taxon>Ecdysozoa</taxon>
        <taxon>Nematoda</taxon>
        <taxon>Chromadorea</taxon>
        <taxon>Plectida</taxon>
        <taxon>Plectina</taxon>
        <taxon>Plectoidea</taxon>
        <taxon>Plectidae</taxon>
        <taxon>Plectus</taxon>
    </lineage>
</organism>
<evidence type="ECO:0000256" key="11">
    <source>
        <dbReference type="SAM" id="Phobius"/>
    </source>
</evidence>
<reference evidence="14" key="1">
    <citation type="submission" date="2022-11" db="UniProtKB">
        <authorList>
            <consortium name="WormBaseParasite"/>
        </authorList>
    </citation>
    <scope>IDENTIFICATION</scope>
</reference>
<keyword evidence="2" id="KW-0813">Transport</keyword>
<dbReference type="Proteomes" id="UP000887566">
    <property type="component" value="Unplaced"/>
</dbReference>
<dbReference type="GO" id="GO:0005789">
    <property type="term" value="C:endoplasmic reticulum membrane"/>
    <property type="evidence" value="ECO:0007669"/>
    <property type="project" value="UniProtKB-SubCell"/>
</dbReference>
<keyword evidence="8 11" id="KW-0472">Membrane</keyword>
<name>A0A914W437_9BILA</name>
<keyword evidence="4" id="KW-0256">Endoplasmic reticulum</keyword>
<dbReference type="Pfam" id="PF03908">
    <property type="entry name" value="Sec20"/>
    <property type="match status" value="1"/>
</dbReference>